<evidence type="ECO:0000259" key="4">
    <source>
        <dbReference type="SMART" id="SM00479"/>
    </source>
</evidence>
<gene>
    <name evidence="5" type="ORF">Cpap_0901</name>
</gene>
<dbReference type="Proteomes" id="UP000003860">
    <property type="component" value="Unassembled WGS sequence"/>
</dbReference>
<dbReference type="EMBL" id="ACXX02000015">
    <property type="protein sequence ID" value="EGD46288.1"/>
    <property type="molecule type" value="Genomic_DNA"/>
</dbReference>
<dbReference type="PANTHER" id="PTHR23044">
    <property type="entry name" value="3'-5' EXONUCLEASE ERI1-RELATED"/>
    <property type="match status" value="1"/>
</dbReference>
<protein>
    <submittedName>
        <fullName evidence="5">Exonuclease RNase T and DNA polymerase III</fullName>
    </submittedName>
</protein>
<feature type="domain" description="Exonuclease" evidence="4">
    <location>
        <begin position="1"/>
        <end position="187"/>
    </location>
</feature>
<reference evidence="5" key="2">
    <citation type="submission" date="2011-01" db="EMBL/GenBank/DDBJ databases">
        <title>The Non-contiguous Finished genome of Clostridium papyrosolvens.</title>
        <authorList>
            <person name="Lucas S."/>
            <person name="Copeland A."/>
            <person name="Lapidus A."/>
            <person name="Cheng J.-F."/>
            <person name="Goodwin L."/>
            <person name="Pitluck S."/>
            <person name="Misra M."/>
            <person name="Chertkov O."/>
            <person name="Detter J.C."/>
            <person name="Han C."/>
            <person name="Tapia R."/>
            <person name="Land M."/>
            <person name="Hauser L."/>
            <person name="Kyrpides N."/>
            <person name="Ivanova N."/>
            <person name="Pagani I."/>
            <person name="Mouttaki H."/>
            <person name="He Z."/>
            <person name="Zhou J."/>
            <person name="Hemme C.L."/>
            <person name="Woyke T."/>
        </authorList>
    </citation>
    <scope>NUCLEOTIDE SEQUENCE [LARGE SCALE GENOMIC DNA]</scope>
    <source>
        <strain evidence="5">DSM 2782</strain>
    </source>
</reference>
<dbReference type="GO" id="GO:0003676">
    <property type="term" value="F:nucleic acid binding"/>
    <property type="evidence" value="ECO:0007669"/>
    <property type="project" value="InterPro"/>
</dbReference>
<comment type="caution">
    <text evidence="5">The sequence shown here is derived from an EMBL/GenBank/DDBJ whole genome shotgun (WGS) entry which is preliminary data.</text>
</comment>
<name>F1TH48_9FIRM</name>
<organism evidence="5 6">
    <name type="scientific">Ruminiclostridium papyrosolvens DSM 2782</name>
    <dbReference type="NCBI Taxonomy" id="588581"/>
    <lineage>
        <taxon>Bacteria</taxon>
        <taxon>Bacillati</taxon>
        <taxon>Bacillota</taxon>
        <taxon>Clostridia</taxon>
        <taxon>Eubacteriales</taxon>
        <taxon>Oscillospiraceae</taxon>
        <taxon>Ruminiclostridium</taxon>
    </lineage>
</organism>
<dbReference type="InterPro" id="IPR036397">
    <property type="entry name" value="RNaseH_sf"/>
</dbReference>
<evidence type="ECO:0000313" key="5">
    <source>
        <dbReference type="EMBL" id="EGD46288.1"/>
    </source>
</evidence>
<evidence type="ECO:0000313" key="6">
    <source>
        <dbReference type="Proteomes" id="UP000003860"/>
    </source>
</evidence>
<evidence type="ECO:0000256" key="2">
    <source>
        <dbReference type="ARBA" id="ARBA00022801"/>
    </source>
</evidence>
<evidence type="ECO:0000256" key="1">
    <source>
        <dbReference type="ARBA" id="ARBA00022722"/>
    </source>
</evidence>
<dbReference type="PANTHER" id="PTHR23044:SF61">
    <property type="entry name" value="3'-5' EXORIBONUCLEASE 1-RELATED"/>
    <property type="match status" value="1"/>
</dbReference>
<dbReference type="InterPro" id="IPR013520">
    <property type="entry name" value="Ribonucl_H"/>
</dbReference>
<dbReference type="Gene3D" id="3.30.420.10">
    <property type="entry name" value="Ribonuclease H-like superfamily/Ribonuclease H"/>
    <property type="match status" value="1"/>
</dbReference>
<dbReference type="Pfam" id="PF00929">
    <property type="entry name" value="RNase_T"/>
    <property type="match status" value="1"/>
</dbReference>
<evidence type="ECO:0000256" key="3">
    <source>
        <dbReference type="ARBA" id="ARBA00022839"/>
    </source>
</evidence>
<keyword evidence="2" id="KW-0378">Hydrolase</keyword>
<dbReference type="CDD" id="cd06133">
    <property type="entry name" value="ERI-1_3'hExo_like"/>
    <property type="match status" value="1"/>
</dbReference>
<dbReference type="SUPFAM" id="SSF53098">
    <property type="entry name" value="Ribonuclease H-like"/>
    <property type="match status" value="1"/>
</dbReference>
<keyword evidence="3 5" id="KW-0269">Exonuclease</keyword>
<dbReference type="InterPro" id="IPR047201">
    <property type="entry name" value="ERI-1_3'hExo-like"/>
</dbReference>
<sequence length="187" mass="21921">MLIFVDLEATCWDKNEKNKRPHAEIIEIGAVVTGQDLIEISKFSVVIRPEIEPVLSDYCKELTGLSQTDVENGMEFNRAISHLYQWILKYENMENTVLYTWGDYDIFLLKRSLRRHKYKNKDFLSIIHKGGLINLQEQFMKFTKLPSSSCNLVKALQIIGENYHGKMHRSVDDAENMIKLYRYLNNN</sequence>
<dbReference type="InterPro" id="IPR051274">
    <property type="entry name" value="3-5_Exoribonuclease"/>
</dbReference>
<dbReference type="STRING" id="588581.Cpap_0901"/>
<reference evidence="5" key="1">
    <citation type="submission" date="2009-07" db="EMBL/GenBank/DDBJ databases">
        <authorList>
            <consortium name="US DOE Joint Genome Institute (JGI-PGF)"/>
            <person name="Lucas S."/>
            <person name="Copeland A."/>
            <person name="Lapidus A."/>
            <person name="Glavina del Rio T."/>
            <person name="Tice H."/>
            <person name="Bruce D."/>
            <person name="Goodwin L."/>
            <person name="Pitluck S."/>
            <person name="Larimer F."/>
            <person name="Land M.L."/>
            <person name="Mouttaki H."/>
            <person name="He Z."/>
            <person name="Zhou J."/>
            <person name="Hemme C.L."/>
        </authorList>
    </citation>
    <scope>NUCLEOTIDE SEQUENCE</scope>
    <source>
        <strain evidence="5">DSM 2782</strain>
    </source>
</reference>
<keyword evidence="6" id="KW-1185">Reference proteome</keyword>
<keyword evidence="1" id="KW-0540">Nuclease</keyword>
<dbReference type="AlphaFoldDB" id="F1TH48"/>
<proteinExistence type="predicted"/>
<dbReference type="eggNOG" id="COG5018">
    <property type="taxonomic scope" value="Bacteria"/>
</dbReference>
<dbReference type="SMART" id="SM00479">
    <property type="entry name" value="EXOIII"/>
    <property type="match status" value="1"/>
</dbReference>
<accession>F1TH48</accession>
<dbReference type="InterPro" id="IPR012337">
    <property type="entry name" value="RNaseH-like_sf"/>
</dbReference>
<dbReference type="OrthoDB" id="159416at2"/>
<dbReference type="GO" id="GO:0000175">
    <property type="term" value="F:3'-5'-RNA exonuclease activity"/>
    <property type="evidence" value="ECO:0007669"/>
    <property type="project" value="InterPro"/>
</dbReference>
<dbReference type="RefSeq" id="WP_004621656.1">
    <property type="nucleotide sequence ID" value="NZ_ACXX02000015.1"/>
</dbReference>